<name>A0ACC0W9B8_9STRA</name>
<comment type="caution">
    <text evidence="1">The sequence shown here is derived from an EMBL/GenBank/DDBJ whole genome shotgun (WGS) entry which is preliminary data.</text>
</comment>
<keyword evidence="2" id="KW-1185">Reference proteome</keyword>
<reference evidence="1 2" key="1">
    <citation type="journal article" date="2022" name="bioRxiv">
        <title>The genome of the oomycete Peronosclerospora sorghi, a cosmopolitan pathogen of maize and sorghum, is inflated with dispersed pseudogenes.</title>
        <authorList>
            <person name="Fletcher K."/>
            <person name="Martin F."/>
            <person name="Isakeit T."/>
            <person name="Cavanaugh K."/>
            <person name="Magill C."/>
            <person name="Michelmore R."/>
        </authorList>
    </citation>
    <scope>NUCLEOTIDE SEQUENCE [LARGE SCALE GENOMIC DNA]</scope>
    <source>
        <strain evidence="1">P6</strain>
    </source>
</reference>
<sequence>MGSARREREHLLPFHASPVAHTRLVSHDAAPPWPSTFEEGLDARLPSPVSLTPRRRSFLSASPYTERQRRGPHDAGPSCSRLNHAPTVVHGTSSFHDALLNAINVLMGVGVLSCPFSLRSSGVLVGTLLFLFFSLVTNHTGKLLGKCLDYQDGMTTYPDIGEAAFGTKGRVIIGLTFFSELFTACAMFFVLIGDTLAALLPSYTKTHLTIVVFFLIMPTMWTTNMSILSYFSILGILSSLFCLSVVLYVGVVMEPSASSPDTMGSLLHPQPLQVIGDLDRIPLAIGLTMVAFGGHSVFPSICSSMANKREYPRVLDRSYVIVGLVYATIALAGYLMYGTATQKEITLNLIATYPGVLTRLMIWMIALNPMSKIAITLHPVALALEECLLSGKQKRAVARHRPGKGLVCFRAVLRTVLGTTALCCALFVPYFARVTSFIGAFFSTLVSAIFPCMCYLKLFGHRISKMEVVLNAGLIGLSTLLMVVGTLASFLSPAE</sequence>
<evidence type="ECO:0000313" key="1">
    <source>
        <dbReference type="EMBL" id="KAI9914921.1"/>
    </source>
</evidence>
<dbReference type="Proteomes" id="UP001163321">
    <property type="component" value="Chromosome 3"/>
</dbReference>
<proteinExistence type="predicted"/>
<dbReference type="EMBL" id="CM047582">
    <property type="protein sequence ID" value="KAI9914921.1"/>
    <property type="molecule type" value="Genomic_DNA"/>
</dbReference>
<evidence type="ECO:0000313" key="2">
    <source>
        <dbReference type="Proteomes" id="UP001163321"/>
    </source>
</evidence>
<accession>A0ACC0W9B8</accession>
<protein>
    <submittedName>
        <fullName evidence="1">Uncharacterized protein</fullName>
    </submittedName>
</protein>
<organism evidence="1 2">
    <name type="scientific">Peronosclerospora sorghi</name>
    <dbReference type="NCBI Taxonomy" id="230839"/>
    <lineage>
        <taxon>Eukaryota</taxon>
        <taxon>Sar</taxon>
        <taxon>Stramenopiles</taxon>
        <taxon>Oomycota</taxon>
        <taxon>Peronosporomycetes</taxon>
        <taxon>Peronosporales</taxon>
        <taxon>Peronosporaceae</taxon>
        <taxon>Peronosclerospora</taxon>
    </lineage>
</organism>
<gene>
    <name evidence="1" type="ORF">PsorP6_007218</name>
</gene>